<dbReference type="PROSITE" id="PS51257">
    <property type="entry name" value="PROKAR_LIPOPROTEIN"/>
    <property type="match status" value="1"/>
</dbReference>
<dbReference type="EMBL" id="JAFMYU010000011">
    <property type="protein sequence ID" value="MBO0932345.1"/>
    <property type="molecule type" value="Genomic_DNA"/>
</dbReference>
<protein>
    <submittedName>
        <fullName evidence="3">DM13 domain-containing protein</fullName>
    </submittedName>
</protein>
<accession>A0A939G7A9</accession>
<name>A0A939G7A9_9BACT</name>
<organism evidence="3 4">
    <name type="scientific">Fibrella aquatilis</name>
    <dbReference type="NCBI Taxonomy" id="2817059"/>
    <lineage>
        <taxon>Bacteria</taxon>
        <taxon>Pseudomonadati</taxon>
        <taxon>Bacteroidota</taxon>
        <taxon>Cytophagia</taxon>
        <taxon>Cytophagales</taxon>
        <taxon>Spirosomataceae</taxon>
        <taxon>Fibrella</taxon>
    </lineage>
</organism>
<evidence type="ECO:0000313" key="3">
    <source>
        <dbReference type="EMBL" id="MBO0932345.1"/>
    </source>
</evidence>
<proteinExistence type="predicted"/>
<reference evidence="3 4" key="1">
    <citation type="submission" date="2021-03" db="EMBL/GenBank/DDBJ databases">
        <title>Fibrella sp. HMF5036 genome sequencing and assembly.</title>
        <authorList>
            <person name="Kang H."/>
            <person name="Kim H."/>
            <person name="Bae S."/>
            <person name="Joh K."/>
        </authorList>
    </citation>
    <scope>NUCLEOTIDE SEQUENCE [LARGE SCALE GENOMIC DNA]</scope>
    <source>
        <strain evidence="3 4">HMF5036</strain>
    </source>
</reference>
<comment type="caution">
    <text evidence="3">The sequence shown here is derived from an EMBL/GenBank/DDBJ whole genome shotgun (WGS) entry which is preliminary data.</text>
</comment>
<feature type="chain" id="PRO_5037597470" evidence="1">
    <location>
        <begin position="23"/>
        <end position="156"/>
    </location>
</feature>
<keyword evidence="4" id="KW-1185">Reference proteome</keyword>
<gene>
    <name evidence="3" type="ORF">J2I48_15140</name>
</gene>
<feature type="domain" description="DM13" evidence="2">
    <location>
        <begin position="53"/>
        <end position="156"/>
    </location>
</feature>
<evidence type="ECO:0000256" key="1">
    <source>
        <dbReference type="SAM" id="SignalP"/>
    </source>
</evidence>
<dbReference type="PROSITE" id="PS51549">
    <property type="entry name" value="DM13"/>
    <property type="match status" value="1"/>
</dbReference>
<dbReference type="AlphaFoldDB" id="A0A939G7A9"/>
<dbReference type="Proteomes" id="UP000664795">
    <property type="component" value="Unassembled WGS sequence"/>
</dbReference>
<sequence length="156" mass="16597">MKQFTFAALLVLGGFLAGCRSAETTVLPSAPVAGTPISSTVTSGSTTTSFDTTGYRRLSRGAFMNGIHSVSGTVSVYEKAGVRTLVFTDFRTDGGPDLRIYVAENTALRNFVEVTKLDKSGNFSVDLPANVDPAKQRSVLIWCKAFSVLFGSAELN</sequence>
<keyword evidence="1" id="KW-0732">Signal</keyword>
<dbReference type="InterPro" id="IPR019545">
    <property type="entry name" value="DM13_domain"/>
</dbReference>
<evidence type="ECO:0000313" key="4">
    <source>
        <dbReference type="Proteomes" id="UP000664795"/>
    </source>
</evidence>
<feature type="signal peptide" evidence="1">
    <location>
        <begin position="1"/>
        <end position="22"/>
    </location>
</feature>
<dbReference type="Pfam" id="PF10517">
    <property type="entry name" value="DM13"/>
    <property type="match status" value="1"/>
</dbReference>
<evidence type="ECO:0000259" key="2">
    <source>
        <dbReference type="PROSITE" id="PS51549"/>
    </source>
</evidence>
<dbReference type="RefSeq" id="WP_207336308.1">
    <property type="nucleotide sequence ID" value="NZ_JAFMYU010000011.1"/>
</dbReference>